<feature type="region of interest" description="Disordered" evidence="6">
    <location>
        <begin position="1273"/>
        <end position="1298"/>
    </location>
</feature>
<feature type="domain" description="PDZ" evidence="8">
    <location>
        <begin position="1352"/>
        <end position="1420"/>
    </location>
</feature>
<evidence type="ECO:0000256" key="4">
    <source>
        <dbReference type="RuleBase" id="RU361177"/>
    </source>
</evidence>
<dbReference type="GO" id="GO:2000009">
    <property type="term" value="P:negative regulation of protein localization to cell surface"/>
    <property type="evidence" value="ECO:0007669"/>
    <property type="project" value="TreeGrafter"/>
</dbReference>
<keyword evidence="5" id="KW-0175">Coiled coil</keyword>
<dbReference type="GO" id="GO:0004499">
    <property type="term" value="F:N,N-dimethylaniline monooxygenase activity"/>
    <property type="evidence" value="ECO:0007669"/>
    <property type="project" value="InterPro"/>
</dbReference>
<reference evidence="10" key="1">
    <citation type="submission" date="2016-11" db="UniProtKB">
        <authorList>
            <consortium name="WormBaseParasite"/>
        </authorList>
    </citation>
    <scope>IDENTIFICATION</scope>
</reference>
<keyword evidence="7" id="KW-0472">Membrane</keyword>
<dbReference type="SUPFAM" id="SSF50156">
    <property type="entry name" value="PDZ domain-like"/>
    <property type="match status" value="1"/>
</dbReference>
<dbReference type="GO" id="GO:0030140">
    <property type="term" value="C:trans-Golgi network transport vesicle"/>
    <property type="evidence" value="ECO:0007669"/>
    <property type="project" value="TreeGrafter"/>
</dbReference>
<feature type="transmembrane region" description="Helical" evidence="7">
    <location>
        <begin position="1873"/>
        <end position="1901"/>
    </location>
</feature>
<dbReference type="PANTHER" id="PTHR16528:SF2">
    <property type="entry name" value="GOLGI-ASSOCIATED PDZ AND COILED-COIL MOTIF-CONTAINING PROTEIN"/>
    <property type="match status" value="1"/>
</dbReference>
<feature type="coiled-coil region" evidence="5">
    <location>
        <begin position="1666"/>
        <end position="1693"/>
    </location>
</feature>
<feature type="transmembrane region" description="Helical" evidence="7">
    <location>
        <begin position="1804"/>
        <end position="1826"/>
    </location>
</feature>
<dbReference type="EC" id="1.-.-.-" evidence="4"/>
<dbReference type="Pfam" id="PF00595">
    <property type="entry name" value="PDZ"/>
    <property type="match status" value="1"/>
</dbReference>
<feature type="region of interest" description="Disordered" evidence="6">
    <location>
        <begin position="993"/>
        <end position="1040"/>
    </location>
</feature>
<evidence type="ECO:0000256" key="2">
    <source>
        <dbReference type="ARBA" id="ARBA00022827"/>
    </source>
</evidence>
<dbReference type="InterPro" id="IPR020946">
    <property type="entry name" value="Flavin_mOase-like"/>
</dbReference>
<name>A0A1I8HWC9_9PLAT</name>
<feature type="region of interest" description="Disordered" evidence="6">
    <location>
        <begin position="1583"/>
        <end position="1611"/>
    </location>
</feature>
<keyword evidence="4" id="KW-0503">Monooxygenase</keyword>
<dbReference type="SUPFAM" id="SSF51905">
    <property type="entry name" value="FAD/NAD(P)-binding domain"/>
    <property type="match status" value="1"/>
</dbReference>
<dbReference type="SMART" id="SM00228">
    <property type="entry name" value="PDZ"/>
    <property type="match status" value="1"/>
</dbReference>
<dbReference type="InterPro" id="IPR038879">
    <property type="entry name" value="GOPC"/>
</dbReference>
<feature type="compositionally biased region" description="Low complexity" evidence="6">
    <location>
        <begin position="1029"/>
        <end position="1040"/>
    </location>
</feature>
<feature type="compositionally biased region" description="Polar residues" evidence="6">
    <location>
        <begin position="993"/>
        <end position="1007"/>
    </location>
</feature>
<evidence type="ECO:0000313" key="9">
    <source>
        <dbReference type="Proteomes" id="UP000095280"/>
    </source>
</evidence>
<dbReference type="Gene3D" id="3.50.50.60">
    <property type="entry name" value="FAD/NAD(P)-binding domain"/>
    <property type="match status" value="1"/>
</dbReference>
<dbReference type="WBParaSite" id="maker-uti_cns_0008216-snap-gene-0.6-mRNA-1">
    <property type="protein sequence ID" value="maker-uti_cns_0008216-snap-gene-0.6-mRNA-1"/>
    <property type="gene ID" value="maker-uti_cns_0008216-snap-gene-0.6"/>
</dbReference>
<dbReference type="InterPro" id="IPR001478">
    <property type="entry name" value="PDZ"/>
</dbReference>
<sequence length="2087" mass="225998">YRIDFPFLDSEQFSVSNNETRFYKHVFHPSVPSGSLAFIGFVQPLGATIPIAEAQSRWAARVAKGSCQLPPAQDMIEDAQQRRRAVAARFVRSARHTIQVRGGDWIPYMDELAAEIGCRPPLLRLLLTDPALFGAVVFEPCTPYQFRLVGPGAWPGARAAILGQMDRIRLGMRGGLSGGFCSEVEHGSDGFLSNSSLLVTAAVATAAVAATSHHGQNVLLLCGLGIRVEQSRLDPDALSSTADDVIQSAVNVVLCKTADSSFRLQFLVARGSIIALATPGLMNAPRQSQPTRARDTSEPMKALCQRSKQRRNEPISSVDEQSIGCVRFRQRLEFYGIASSPRRAAGTERTGRASRTCGSADGLTDRAPQSRRRRVTSSRRSAERMPDACDRRLTRRQVSVGGRNVAFDLPLTAKRISVEAQPQQPHGLAGLGRALQPAELSLVVGHPAGVDRLGLAANVIVAGQDEPAALRPEEQAAESGHVVGQGSRRRGQALVDEVAGKQHSGRLGGAQCGGVAFEEEPLRDQETHRRNGVTRLMSHGQAPNQQFRISRFDNKPIEFRLGIRISWWRILTGYLNHRVRDLIKAGQGLAGHQAELGGGQMVNQFRVEAAKAKHGHLHWRAGLVEQLNLCRTVVSFMTVSSTASSWLSRVYSHTNLLPSEPKRRAVNCCPSISPPTSKKASASSSASLLRCRRCPRTRRLIDLGSAEAEEAEALEAGGSRRIDYCRRFGRRSRRDQYGVIEVDRVARVVHHAAEHVFNAQGALGHQAGFQSLALSWQSSARLLGRLAPEIVALGAARLYQASHEADDIELRPRKLAELPLPRSELPRLPLPPLAEGRFFFLRLNVGAALRADTVADYFAVYIGQAHNLRNAAKRNQDDDAEAAHRETNVMMLKQHTEKPTVCCFILKNQDDAESAHRETKMMMLKQQHQRAGSVMASITLSRIALAATYSGFLGRVQLQLGGHGGQGDAAVGQGNLADADLDDIVPQADAQQPYLTKSQSPLTTGSFSAAPAADAEPPGFTAVERPESGPGAQQAVGEGGAAAAASGVARWPAGQLNWPVRCYRNWEQLTASAWRFESSKCSSSNSRQEGQESVFAGRHAGEVGLGQAEQHGLVQATPEWHQRAAWGCLLRVRGSGLQFRLSNRFQSELVDSTADKPPESEPALNGAQLVSMRTDLASAQAAAASSAGAASAKASSSLADVDAQPPQPASSDSAKSEILKFERDIVVNENAELRRYCLALQTELYAARLTAKYLNKELAGRVQQMQLLTASSNGTGLDGVSGGGSGGSGGGRHPMGPGERRRLWSQLEAEIRLHRCKTLLRASRGRSVARFLPNNGLAPGQEESLTDCSPRQVSVSKDPGEGLGVSIVGGREHGAPILISELHPGLPAARCGLIHVGDAILSVDGVSLREARHHDAVQVLSHLRESTVELTLVFVADVDQPGSADDDEVTDEDEDDRFVDLATVDTAVALKKVKSQHRLVVLIVPTMTVTRSNKVYCDFDLNTTREKTLSMAAKIYSYSQFQAETHFYAKYLSIEDDHRRQLPRQLIDGLAVDSEKSQQPQKSAGSALLRKALTAFSSANSKEASCQDDGWSDAEDTEASKSSVKKSSANTTAIRSSNIGVARRRRAEKRRELAKRELTLRKKLVKSRTDRLVESAAAAEANSAEKQSAKLRLKKYRTLLQQATVELERELATYKSAGLIKGGRGNKAIDKQAEASQAKDKRQQKQLALARELDFKRFNQSLREILVSTTGSANLGGGSSDDSLVAVGLVTGLLLVVASLVAMVNLSRRKLHIASTAVKVPPCLVASLLLGLACPPGCLATGIILLRHSLASSVSQEAACGDPPLLNEIASGANYTTQSSRIASSSSIEAPLIWSRACLLASLSVAMVTACLLTVALAMEIRRFRRMRHRMERTLLHRMDSDGHRCDDGASGISQWQHHLVLARLIEPEPLALPRLHHAVAEELHQHQIFQGLQIGRIEQLADIVAQRYIGARTPGETVHTLVLAADGHQVAHWRIGAALHQGAQKLSSLRETDGVVAALQFGIGSDCLAHLFHLLVGVGQEPVLDVFNHVVADLHRVDVHPRQLLL</sequence>
<dbReference type="Proteomes" id="UP000095280">
    <property type="component" value="Unplaced"/>
</dbReference>
<dbReference type="PROSITE" id="PS50106">
    <property type="entry name" value="PDZ"/>
    <property type="match status" value="1"/>
</dbReference>
<evidence type="ECO:0000256" key="5">
    <source>
        <dbReference type="SAM" id="Coils"/>
    </source>
</evidence>
<accession>A0A1I8HWC9</accession>
<dbReference type="GO" id="GO:0016020">
    <property type="term" value="C:membrane"/>
    <property type="evidence" value="ECO:0007669"/>
    <property type="project" value="TreeGrafter"/>
</dbReference>
<keyword evidence="7" id="KW-1133">Transmembrane helix</keyword>
<dbReference type="Pfam" id="PF00743">
    <property type="entry name" value="FMO-like"/>
    <property type="match status" value="1"/>
</dbReference>
<evidence type="ECO:0000256" key="6">
    <source>
        <dbReference type="SAM" id="MobiDB-lite"/>
    </source>
</evidence>
<dbReference type="Gene3D" id="2.30.42.10">
    <property type="match status" value="1"/>
</dbReference>
<comment type="similarity">
    <text evidence="4">Belongs to the FMO family.</text>
</comment>
<comment type="cofactor">
    <cofactor evidence="4">
        <name>FAD</name>
        <dbReference type="ChEBI" id="CHEBI:57692"/>
    </cofactor>
</comment>
<evidence type="ECO:0000256" key="7">
    <source>
        <dbReference type="SAM" id="Phobius"/>
    </source>
</evidence>
<dbReference type="InterPro" id="IPR036188">
    <property type="entry name" value="FAD/NAD-bd_sf"/>
</dbReference>
<keyword evidence="1 4" id="KW-0285">Flavoprotein</keyword>
<proteinExistence type="inferred from homology"/>
<evidence type="ECO:0000259" key="8">
    <source>
        <dbReference type="PROSITE" id="PS50106"/>
    </source>
</evidence>
<dbReference type="GO" id="GO:0044325">
    <property type="term" value="F:transmembrane transporter binding"/>
    <property type="evidence" value="ECO:0007669"/>
    <property type="project" value="TreeGrafter"/>
</dbReference>
<dbReference type="GO" id="GO:0050660">
    <property type="term" value="F:flavin adenine dinucleotide binding"/>
    <property type="evidence" value="ECO:0007669"/>
    <property type="project" value="InterPro"/>
</dbReference>
<evidence type="ECO:0000313" key="10">
    <source>
        <dbReference type="WBParaSite" id="maker-uti_cns_0008216-snap-gene-0.6-mRNA-1"/>
    </source>
</evidence>
<feature type="region of interest" description="Disordered" evidence="6">
    <location>
        <begin position="341"/>
        <end position="387"/>
    </location>
</feature>
<dbReference type="GO" id="GO:0005794">
    <property type="term" value="C:Golgi apparatus"/>
    <property type="evidence" value="ECO:0007669"/>
    <property type="project" value="InterPro"/>
</dbReference>
<dbReference type="InterPro" id="IPR036034">
    <property type="entry name" value="PDZ_sf"/>
</dbReference>
<dbReference type="PANTHER" id="PTHR16528">
    <property type="entry name" value="GOLGI-ASSOCIATED PDZ AND COILED-COIL MOTIF-CONTAINING"/>
    <property type="match status" value="1"/>
</dbReference>
<keyword evidence="3 4" id="KW-0560">Oxidoreductase</keyword>
<evidence type="ECO:0000256" key="1">
    <source>
        <dbReference type="ARBA" id="ARBA00022630"/>
    </source>
</evidence>
<feature type="compositionally biased region" description="Gly residues" evidence="6">
    <location>
        <begin position="1276"/>
        <end position="1293"/>
    </location>
</feature>
<protein>
    <recommendedName>
        <fullName evidence="4">Flavin-containing monooxygenase</fullName>
        <ecNumber evidence="4">1.-.-.-</ecNumber>
    </recommendedName>
</protein>
<keyword evidence="9" id="KW-1185">Reference proteome</keyword>
<keyword evidence="2 4" id="KW-0274">FAD</keyword>
<feature type="transmembrane region" description="Helical" evidence="7">
    <location>
        <begin position="1764"/>
        <end position="1784"/>
    </location>
</feature>
<keyword evidence="7" id="KW-0812">Transmembrane</keyword>
<dbReference type="GO" id="GO:0050661">
    <property type="term" value="F:NADP binding"/>
    <property type="evidence" value="ECO:0007669"/>
    <property type="project" value="InterPro"/>
</dbReference>
<evidence type="ECO:0000256" key="3">
    <source>
        <dbReference type="ARBA" id="ARBA00023002"/>
    </source>
</evidence>
<organism evidence="9 10">
    <name type="scientific">Macrostomum lignano</name>
    <dbReference type="NCBI Taxonomy" id="282301"/>
    <lineage>
        <taxon>Eukaryota</taxon>
        <taxon>Metazoa</taxon>
        <taxon>Spiralia</taxon>
        <taxon>Lophotrochozoa</taxon>
        <taxon>Platyhelminthes</taxon>
        <taxon>Rhabditophora</taxon>
        <taxon>Macrostomorpha</taxon>
        <taxon>Macrostomida</taxon>
        <taxon>Macrostomidae</taxon>
        <taxon>Macrostomum</taxon>
    </lineage>
</organism>